<dbReference type="GO" id="GO:0016874">
    <property type="term" value="F:ligase activity"/>
    <property type="evidence" value="ECO:0007669"/>
    <property type="project" value="UniProtKB-KW"/>
</dbReference>
<dbReference type="InterPro" id="IPR042520">
    <property type="entry name" value="GshA_N"/>
</dbReference>
<keyword evidence="1" id="KW-0436">Ligase</keyword>
<dbReference type="Gene3D" id="3.40.50.11280">
    <property type="entry name" value="Glutamate-cysteine ligase, N-terminal domain"/>
    <property type="match status" value="1"/>
</dbReference>
<evidence type="ECO:0000313" key="2">
    <source>
        <dbReference type="Proteomes" id="UP000003374"/>
    </source>
</evidence>
<dbReference type="InterPro" id="IPR011718">
    <property type="entry name" value="GshA"/>
</dbReference>
<dbReference type="HOGENOM" id="CLU_787150_0_0_6"/>
<protein>
    <submittedName>
        <fullName evidence="1">Glutamate--cysteine ligase GshA</fullName>
    </submittedName>
</protein>
<name>A4BSB7_9GAMM</name>
<dbReference type="STRING" id="314278.NB231_13321"/>
<keyword evidence="2" id="KW-1185">Reference proteome</keyword>
<organism evidence="1 2">
    <name type="scientific">Nitrococcus mobilis Nb-231</name>
    <dbReference type="NCBI Taxonomy" id="314278"/>
    <lineage>
        <taxon>Bacteria</taxon>
        <taxon>Pseudomonadati</taxon>
        <taxon>Pseudomonadota</taxon>
        <taxon>Gammaproteobacteria</taxon>
        <taxon>Chromatiales</taxon>
        <taxon>Ectothiorhodospiraceae</taxon>
        <taxon>Nitrococcus</taxon>
    </lineage>
</organism>
<dbReference type="Proteomes" id="UP000003374">
    <property type="component" value="Unassembled WGS sequence"/>
</dbReference>
<dbReference type="AlphaFoldDB" id="A4BSB7"/>
<reference evidence="1 2" key="1">
    <citation type="submission" date="2006-02" db="EMBL/GenBank/DDBJ databases">
        <authorList>
            <person name="Waterbury J."/>
            <person name="Ferriera S."/>
            <person name="Johnson J."/>
            <person name="Kravitz S."/>
            <person name="Halpern A."/>
            <person name="Remington K."/>
            <person name="Beeson K."/>
            <person name="Tran B."/>
            <person name="Rogers Y.-H."/>
            <person name="Friedman R."/>
            <person name="Venter J.C."/>
        </authorList>
    </citation>
    <scope>NUCLEOTIDE SEQUENCE [LARGE SCALE GENOMIC DNA]</scope>
    <source>
        <strain evidence="1 2">Nb-231</strain>
    </source>
</reference>
<dbReference type="EMBL" id="AAOF01000009">
    <property type="protein sequence ID" value="EAR21377.1"/>
    <property type="molecule type" value="Genomic_DNA"/>
</dbReference>
<dbReference type="Pfam" id="PF08886">
    <property type="entry name" value="GshA"/>
    <property type="match status" value="1"/>
</dbReference>
<dbReference type="eggNOG" id="COG0342">
    <property type="taxonomic scope" value="Bacteria"/>
</dbReference>
<proteinExistence type="predicted"/>
<accession>A4BSB7</accession>
<comment type="caution">
    <text evidence="1">The sequence shown here is derived from an EMBL/GenBank/DDBJ whole genome shotgun (WGS) entry which is preliminary data.</text>
</comment>
<gene>
    <name evidence="1" type="ORF">NB231_13321</name>
</gene>
<sequence length="352" mass="39467">MTPWSQEHVDQTDAALVAAYEANMLTMPTPAVAHLTTALTGPLHRVEALLLANQSTIESWLRRHWQRTPAPFYASVDLRNAGVKLAPVDINLFPAGFNKLNSEFQPLCVRAIQSAMERGCASAHNILIVPNSHIRNLFYLENLAPLYALLVTAGYALCSGSLRPAISTVTPFDLPSGRRVTLEPLVRPGARLGVAGFGHGLMLRNNDLSGSHSAMLEALEQPVIPPLALDSTKRRKSDYFDYYRWVVKEFCELIHIDPWLITPLHRYGGENNSKWHAREECLTSNVRALFEEIRLKYTTNAIDRPPYRSGSLPRPRCRIQPLARLRGGCSVGVADRSPRACRWRHHREGLTR</sequence>
<evidence type="ECO:0000313" key="1">
    <source>
        <dbReference type="EMBL" id="EAR21377.1"/>
    </source>
</evidence>